<evidence type="ECO:0000256" key="9">
    <source>
        <dbReference type="ARBA" id="ARBA00023004"/>
    </source>
</evidence>
<keyword evidence="9" id="KW-0408">Iron</keyword>
<dbReference type="EMBL" id="CP024199">
    <property type="protein sequence ID" value="AUG54262.1"/>
    <property type="molecule type" value="Genomic_DNA"/>
</dbReference>
<keyword evidence="7" id="KW-0479">Metal-binding</keyword>
<dbReference type="PANTHER" id="PTHR11473:SF24">
    <property type="entry name" value="PHENYLALANINE-4-HYDROXYLASE"/>
    <property type="match status" value="1"/>
</dbReference>
<proteinExistence type="inferred from homology"/>
<evidence type="ECO:0000256" key="5">
    <source>
        <dbReference type="ARBA" id="ARBA00011995"/>
    </source>
</evidence>
<sequence length="316" mass="35631">MNKFQAEKPAATSEDPSFSQAGSNAAQSAHQPPAPNLRGDYSHVHDDYTVDQEWEKYSDAEHALWQELYQRQSAILPGKAADDFIANLARMDAANAIPRFDKISEQLFAATGWRLVAVPGLVPDDAFFDHLANRRFPVTVWLRKPEEIDYLVEPDIFHDFFGHVPMLFDPVFADYLAAYGAKGPEAIRHGALKQLARLYWYMVEFGLIKTTDGLRAYGAGMLSSKSETLYCLSNPKPNRIGFALERVMRTDYKIDDFQKTYFVLESYEQLFEATSQDFEGLYARLAALPVIPPSGVLASDRVYHFGNEGYAFDGTN</sequence>
<evidence type="ECO:0000256" key="13">
    <source>
        <dbReference type="SAM" id="MobiDB-lite"/>
    </source>
</evidence>
<evidence type="ECO:0000313" key="15">
    <source>
        <dbReference type="EMBL" id="AUG54262.1"/>
    </source>
</evidence>
<evidence type="ECO:0000256" key="8">
    <source>
        <dbReference type="ARBA" id="ARBA00023002"/>
    </source>
</evidence>
<dbReference type="SUPFAM" id="SSF56534">
    <property type="entry name" value="Aromatic aminoacid monoxygenases, catalytic and oligomerization domains"/>
    <property type="match status" value="1"/>
</dbReference>
<evidence type="ECO:0000256" key="3">
    <source>
        <dbReference type="ARBA" id="ARBA00005088"/>
    </source>
</evidence>
<dbReference type="Gene3D" id="1.10.800.10">
    <property type="entry name" value="Aromatic amino acid hydroxylase"/>
    <property type="match status" value="1"/>
</dbReference>
<evidence type="ECO:0000256" key="10">
    <source>
        <dbReference type="ARBA" id="ARBA00023033"/>
    </source>
</evidence>
<organism evidence="15 16">
    <name type="scientific">Thalassospira marina</name>
    <dbReference type="NCBI Taxonomy" id="2048283"/>
    <lineage>
        <taxon>Bacteria</taxon>
        <taxon>Pseudomonadati</taxon>
        <taxon>Pseudomonadota</taxon>
        <taxon>Alphaproteobacteria</taxon>
        <taxon>Rhodospirillales</taxon>
        <taxon>Thalassospiraceae</taxon>
        <taxon>Thalassospira</taxon>
    </lineage>
</organism>
<dbReference type="NCBIfam" id="NF008877">
    <property type="entry name" value="PRK11913.1-2"/>
    <property type="match status" value="1"/>
</dbReference>
<dbReference type="PROSITE" id="PS51410">
    <property type="entry name" value="BH4_AAA_HYDROXYL_2"/>
    <property type="match status" value="1"/>
</dbReference>
<dbReference type="Proteomes" id="UP000233458">
    <property type="component" value="Chromosome"/>
</dbReference>
<comment type="pathway">
    <text evidence="3">Amino-acid degradation; L-phenylalanine degradation; acetoacetate and fumarate from L-phenylalanine: step 1/6.</text>
</comment>
<feature type="region of interest" description="Disordered" evidence="13">
    <location>
        <begin position="1"/>
        <end position="42"/>
    </location>
</feature>
<evidence type="ECO:0000256" key="6">
    <source>
        <dbReference type="ARBA" id="ARBA00020276"/>
    </source>
</evidence>
<dbReference type="PANTHER" id="PTHR11473">
    <property type="entry name" value="AROMATIC AMINO ACID HYDROXYLASE"/>
    <property type="match status" value="1"/>
</dbReference>
<evidence type="ECO:0000256" key="11">
    <source>
        <dbReference type="ARBA" id="ARBA00023232"/>
    </source>
</evidence>
<comment type="cofactor">
    <cofactor evidence="2">
        <name>Fe(2+)</name>
        <dbReference type="ChEBI" id="CHEBI:29033"/>
    </cofactor>
</comment>
<dbReference type="PROSITE" id="PS00367">
    <property type="entry name" value="BH4_AAA_HYDROXYL_1"/>
    <property type="match status" value="1"/>
</dbReference>
<keyword evidence="16" id="KW-1185">Reference proteome</keyword>
<evidence type="ECO:0000256" key="4">
    <source>
        <dbReference type="ARBA" id="ARBA00009712"/>
    </source>
</evidence>
<dbReference type="Pfam" id="PF00351">
    <property type="entry name" value="Biopterin_H"/>
    <property type="match status" value="1"/>
</dbReference>
<comment type="similarity">
    <text evidence="4">Belongs to the biopterin-dependent aromatic amino acid hydroxylase family.</text>
</comment>
<dbReference type="InterPro" id="IPR036329">
    <property type="entry name" value="Aro-AA_hydroxylase_C_sf"/>
</dbReference>
<reference evidence="15 16" key="1">
    <citation type="submission" date="2017-10" db="EMBL/GenBank/DDBJ databases">
        <title>Biodiversity and function of Thalassospira species in the particle-attached aromatic-hydrocarbon-degrading consortia from the surface seawater of the China South Sea.</title>
        <authorList>
            <person name="Dong C."/>
            <person name="Liu R."/>
            <person name="Shao Z."/>
        </authorList>
    </citation>
    <scope>NUCLEOTIDE SEQUENCE [LARGE SCALE GENOMIC DNA]</scope>
    <source>
        <strain evidence="15 16">CSC3H3</strain>
    </source>
</reference>
<gene>
    <name evidence="15" type="ORF">CSC3H3_17220</name>
</gene>
<dbReference type="RefSeq" id="WP_101285624.1">
    <property type="nucleotide sequence ID" value="NZ_CP024199.1"/>
</dbReference>
<evidence type="ECO:0000256" key="2">
    <source>
        <dbReference type="ARBA" id="ARBA00001954"/>
    </source>
</evidence>
<dbReference type="EC" id="1.14.16.1" evidence="5"/>
<dbReference type="InterPro" id="IPR018301">
    <property type="entry name" value="ArAA_hydroxylase_Fe/CU_BS"/>
</dbReference>
<keyword evidence="8" id="KW-0560">Oxidoreductase</keyword>
<comment type="catalytic activity">
    <reaction evidence="1">
        <text>(6R)-L-erythro-5,6,7,8-tetrahydrobiopterin + L-phenylalanine + O2 = (4aS,6R)-4a-hydroxy-L-erythro-5,6,7,8-tetrahydrobiopterin + L-tyrosine</text>
        <dbReference type="Rhea" id="RHEA:20273"/>
        <dbReference type="ChEBI" id="CHEBI:15379"/>
        <dbReference type="ChEBI" id="CHEBI:15642"/>
        <dbReference type="ChEBI" id="CHEBI:58095"/>
        <dbReference type="ChEBI" id="CHEBI:58315"/>
        <dbReference type="ChEBI" id="CHEBI:59560"/>
        <dbReference type="EC" id="1.14.16.1"/>
    </reaction>
</comment>
<keyword evidence="10" id="KW-0503">Monooxygenase</keyword>
<dbReference type="InterPro" id="IPR001273">
    <property type="entry name" value="ArAA_hydroxylase"/>
</dbReference>
<dbReference type="PRINTS" id="PR00372">
    <property type="entry name" value="FYWHYDRXLASE"/>
</dbReference>
<dbReference type="InterPro" id="IPR005960">
    <property type="entry name" value="Phe-4-hydroxylase_mono"/>
</dbReference>
<dbReference type="CDD" id="cd03348">
    <property type="entry name" value="pro_PheOH"/>
    <property type="match status" value="1"/>
</dbReference>
<dbReference type="InterPro" id="IPR036951">
    <property type="entry name" value="ArAA_hydroxylase_sf"/>
</dbReference>
<evidence type="ECO:0000259" key="14">
    <source>
        <dbReference type="PROSITE" id="PS51410"/>
    </source>
</evidence>
<dbReference type="InterPro" id="IPR019774">
    <property type="entry name" value="Aromatic-AA_hydroxylase_C"/>
</dbReference>
<name>A0ABM6QDI8_9PROT</name>
<evidence type="ECO:0000313" key="16">
    <source>
        <dbReference type="Proteomes" id="UP000233458"/>
    </source>
</evidence>
<evidence type="ECO:0000256" key="12">
    <source>
        <dbReference type="ARBA" id="ARBA00029922"/>
    </source>
</evidence>
<accession>A0ABM6QDI8</accession>
<protein>
    <recommendedName>
        <fullName evidence="6">Phenylalanine-4-hydroxylase</fullName>
        <ecNumber evidence="5">1.14.16.1</ecNumber>
    </recommendedName>
    <alternativeName>
        <fullName evidence="12">Phe-4-monooxygenase</fullName>
    </alternativeName>
</protein>
<dbReference type="NCBIfam" id="TIGR01267">
    <property type="entry name" value="Phe4hydrox_mono"/>
    <property type="match status" value="1"/>
</dbReference>
<feature type="domain" description="Biopterin-dependent aromatic amino acid hydroxylase family profile" evidence="14">
    <location>
        <begin position="1"/>
        <end position="316"/>
    </location>
</feature>
<keyword evidence="11" id="KW-0585">Phenylalanine catabolism</keyword>
<feature type="compositionally biased region" description="Polar residues" evidence="13">
    <location>
        <begin position="14"/>
        <end position="30"/>
    </location>
</feature>
<evidence type="ECO:0000256" key="1">
    <source>
        <dbReference type="ARBA" id="ARBA00001060"/>
    </source>
</evidence>
<evidence type="ECO:0000256" key="7">
    <source>
        <dbReference type="ARBA" id="ARBA00022723"/>
    </source>
</evidence>